<dbReference type="Gene3D" id="3.30.1370.100">
    <property type="entry name" value="MutL, C-terminal domain, regulatory subdomain"/>
    <property type="match status" value="1"/>
</dbReference>
<comment type="caution">
    <text evidence="6">The sequence shown here is derived from an EMBL/GenBank/DDBJ whole genome shotgun (WGS) entry which is preliminary data.</text>
</comment>
<name>A0ABQ8EVD3_9FUNG</name>
<dbReference type="InterPro" id="IPR014762">
    <property type="entry name" value="DNA_mismatch_repair_CS"/>
</dbReference>
<comment type="similarity">
    <text evidence="1">Belongs to the DNA mismatch repair MutL/HexB family.</text>
</comment>
<accession>A0ABQ8EVD3</accession>
<evidence type="ECO:0000313" key="6">
    <source>
        <dbReference type="EMBL" id="KAH6587246.1"/>
    </source>
</evidence>
<dbReference type="SMART" id="SM00853">
    <property type="entry name" value="MutL_C"/>
    <property type="match status" value="1"/>
</dbReference>
<evidence type="ECO:0000256" key="2">
    <source>
        <dbReference type="ARBA" id="ARBA00022763"/>
    </source>
</evidence>
<dbReference type="SUPFAM" id="SSF54211">
    <property type="entry name" value="Ribosomal protein S5 domain 2-like"/>
    <property type="match status" value="1"/>
</dbReference>
<dbReference type="InterPro" id="IPR038973">
    <property type="entry name" value="MutL/Mlh/Pms-like"/>
</dbReference>
<gene>
    <name evidence="6" type="ORF">BASA50_001379</name>
</gene>
<protein>
    <recommendedName>
        <fullName evidence="8">DNA mismatch repair protein MutL</fullName>
    </recommendedName>
</protein>
<dbReference type="InterPro" id="IPR037198">
    <property type="entry name" value="MutL_C_sf"/>
</dbReference>
<dbReference type="InterPro" id="IPR013507">
    <property type="entry name" value="DNA_mismatch_S5_2-like"/>
</dbReference>
<dbReference type="Pfam" id="PF13589">
    <property type="entry name" value="HATPase_c_3"/>
    <property type="match status" value="1"/>
</dbReference>
<feature type="domain" description="MutL C-terminal dimerisation" evidence="4">
    <location>
        <begin position="486"/>
        <end position="630"/>
    </location>
</feature>
<dbReference type="NCBIfam" id="TIGR00585">
    <property type="entry name" value="mutl"/>
    <property type="match status" value="1"/>
</dbReference>
<dbReference type="PROSITE" id="PS00058">
    <property type="entry name" value="DNA_MISMATCH_REPAIR_1"/>
    <property type="match status" value="1"/>
</dbReference>
<keyword evidence="7" id="KW-1185">Reference proteome</keyword>
<dbReference type="PANTHER" id="PTHR10073:SF52">
    <property type="entry name" value="MISMATCH REPAIR ENDONUCLEASE PMS2"/>
    <property type="match status" value="1"/>
</dbReference>
<dbReference type="CDD" id="cd03484">
    <property type="entry name" value="MutL_Trans_hPMS_2_like"/>
    <property type="match status" value="1"/>
</dbReference>
<dbReference type="InterPro" id="IPR002099">
    <property type="entry name" value="MutL/Mlh/PMS"/>
</dbReference>
<dbReference type="InterPro" id="IPR014790">
    <property type="entry name" value="MutL_C"/>
</dbReference>
<dbReference type="EMBL" id="JAFCIX010000567">
    <property type="protein sequence ID" value="KAH6587246.1"/>
    <property type="molecule type" value="Genomic_DNA"/>
</dbReference>
<feature type="region of interest" description="Disordered" evidence="3">
    <location>
        <begin position="373"/>
        <end position="406"/>
    </location>
</feature>
<feature type="compositionally biased region" description="Polar residues" evidence="3">
    <location>
        <begin position="386"/>
        <end position="406"/>
    </location>
</feature>
<dbReference type="SUPFAM" id="SSF118116">
    <property type="entry name" value="DNA mismatch repair protein MutL"/>
    <property type="match status" value="1"/>
</dbReference>
<dbReference type="Pfam" id="PF01119">
    <property type="entry name" value="DNA_mis_repair"/>
    <property type="match status" value="1"/>
</dbReference>
<evidence type="ECO:0000313" key="7">
    <source>
        <dbReference type="Proteomes" id="UP001648503"/>
    </source>
</evidence>
<dbReference type="Gene3D" id="3.30.565.10">
    <property type="entry name" value="Histidine kinase-like ATPase, C-terminal domain"/>
    <property type="match status" value="1"/>
</dbReference>
<dbReference type="Proteomes" id="UP001648503">
    <property type="component" value="Unassembled WGS sequence"/>
</dbReference>
<dbReference type="InterPro" id="IPR042121">
    <property type="entry name" value="MutL_C_regsub"/>
</dbReference>
<dbReference type="Pfam" id="PF08676">
    <property type="entry name" value="MutL_C"/>
    <property type="match status" value="1"/>
</dbReference>
<evidence type="ECO:0000256" key="1">
    <source>
        <dbReference type="ARBA" id="ARBA00006082"/>
    </source>
</evidence>
<evidence type="ECO:0000256" key="3">
    <source>
        <dbReference type="SAM" id="MobiDB-lite"/>
    </source>
</evidence>
<keyword evidence="2" id="KW-0227">DNA damage</keyword>
<feature type="domain" description="DNA mismatch repair protein S5" evidence="5">
    <location>
        <begin position="215"/>
        <end position="362"/>
    </location>
</feature>
<evidence type="ECO:0008006" key="8">
    <source>
        <dbReference type="Google" id="ProtNLM"/>
    </source>
</evidence>
<sequence>MIRSLDRQLVRQICSQQVVIDLAGIVKELVENSLDAGATSIDVKLIESGAEGVEVSDNGSGIGEADLVVLAKRHHTSKIAEFDDILSVSTFGFRGEALNSLCTIAKVVLTTSTRESAPVGYKMEYDSSGNVTQQTRVARAQGTTVSITNIFHHLPVRLHEFRRKIKKEYTKCVDCVQAYALSSTGVRLSFSNTTSKGLKSTIIQTQGSNILRENVTSVFGAVFSKCVLDIRFEFIHKHGDCGSITLSTDEATLPVASSDKDTSFVVVSGMISKPQAGCGRSSRDRQFIFVNRRPVDLPKVARAVTDAFHEIVPSQYPLFILNITLTSGLLDINLTPDKRMLGIANESNIVYGIHEGVKRSLQSLCGIFDQPISSSQGESSQKSASNTFQPTLRSSQQPPNPRFSSNRTKAVQDVLQNSLVTMDPILSLIHEDHEVVAPVDLSRMRSRFESRAIRSRTSSRSRQVSLDNKLSVPTFVCKSDFASMDIIGQFNLGFILVLHGNMLFIVDQHASDEKYRYETLQRVAITTSQPLVQKIPLSLTPQQECLVLERMYALGQRGFHIEHSEDAIHDRFQLTSVPHIRDLHLGVSDLEEILIKMESTSIQHVPHCSRVLRYFASKACRKSVMIGDTLSSKMMRNIVQNMGNIDQPWNCPHGRPTMRLLAALLE</sequence>
<dbReference type="Gene3D" id="3.30.1540.20">
    <property type="entry name" value="MutL, C-terminal domain, dimerisation subdomain"/>
    <property type="match status" value="1"/>
</dbReference>
<organism evidence="6 7">
    <name type="scientific">Batrachochytrium salamandrivorans</name>
    <dbReference type="NCBI Taxonomy" id="1357716"/>
    <lineage>
        <taxon>Eukaryota</taxon>
        <taxon>Fungi</taxon>
        <taxon>Fungi incertae sedis</taxon>
        <taxon>Chytridiomycota</taxon>
        <taxon>Chytridiomycota incertae sedis</taxon>
        <taxon>Chytridiomycetes</taxon>
        <taxon>Rhizophydiales</taxon>
        <taxon>Rhizophydiales incertae sedis</taxon>
        <taxon>Batrachochytrium</taxon>
    </lineage>
</organism>
<feature type="compositionally biased region" description="Low complexity" evidence="3">
    <location>
        <begin position="373"/>
        <end position="385"/>
    </location>
</feature>
<dbReference type="CDD" id="cd16926">
    <property type="entry name" value="HATPase_MutL-MLH-PMS-like"/>
    <property type="match status" value="1"/>
</dbReference>
<dbReference type="InterPro" id="IPR042120">
    <property type="entry name" value="MutL_C_dimsub"/>
</dbReference>
<evidence type="ECO:0000259" key="5">
    <source>
        <dbReference type="SMART" id="SM01340"/>
    </source>
</evidence>
<dbReference type="PANTHER" id="PTHR10073">
    <property type="entry name" value="DNA MISMATCH REPAIR PROTEIN MLH, PMS, MUTL"/>
    <property type="match status" value="1"/>
</dbReference>
<dbReference type="SMART" id="SM01340">
    <property type="entry name" value="DNA_mis_repair"/>
    <property type="match status" value="1"/>
</dbReference>
<dbReference type="InterPro" id="IPR036890">
    <property type="entry name" value="HATPase_C_sf"/>
</dbReference>
<dbReference type="SUPFAM" id="SSF55874">
    <property type="entry name" value="ATPase domain of HSP90 chaperone/DNA topoisomerase II/histidine kinase"/>
    <property type="match status" value="1"/>
</dbReference>
<dbReference type="InterPro" id="IPR014721">
    <property type="entry name" value="Ribsml_uS5_D2-typ_fold_subgr"/>
</dbReference>
<evidence type="ECO:0000259" key="4">
    <source>
        <dbReference type="SMART" id="SM00853"/>
    </source>
</evidence>
<reference evidence="6 7" key="1">
    <citation type="submission" date="2021-02" db="EMBL/GenBank/DDBJ databases">
        <title>Variation within the Batrachochytrium salamandrivorans European outbreak.</title>
        <authorList>
            <person name="Kelly M."/>
            <person name="Pasmans F."/>
            <person name="Shea T.P."/>
            <person name="Munoz J.F."/>
            <person name="Carranza S."/>
            <person name="Cuomo C.A."/>
            <person name="Martel A."/>
        </authorList>
    </citation>
    <scope>NUCLEOTIDE SEQUENCE [LARGE SCALE GENOMIC DNA]</scope>
    <source>
        <strain evidence="6 7">AMFP18/2</strain>
    </source>
</reference>
<dbReference type="Gene3D" id="3.30.230.10">
    <property type="match status" value="1"/>
</dbReference>
<dbReference type="InterPro" id="IPR020568">
    <property type="entry name" value="Ribosomal_Su5_D2-typ_SF"/>
</dbReference>
<proteinExistence type="inferred from homology"/>